<comment type="function">
    <text evidence="4">Formation of pseudouridine at positions 38, 39 and 40 in the anticodon stem and loop of transfer RNAs.</text>
</comment>
<dbReference type="InterPro" id="IPR001406">
    <property type="entry name" value="PsdUridine_synth_TruA"/>
</dbReference>
<dbReference type="InterPro" id="IPR020094">
    <property type="entry name" value="TruA/RsuA/RluB/E/F_N"/>
</dbReference>
<dbReference type="EMBL" id="JAATVY010000005">
    <property type="protein sequence ID" value="NJC70164.1"/>
    <property type="molecule type" value="Genomic_DNA"/>
</dbReference>
<dbReference type="PIRSF" id="PIRSF001430">
    <property type="entry name" value="tRNA_psdUrid_synth"/>
    <property type="match status" value="1"/>
</dbReference>
<reference evidence="8 9" key="1">
    <citation type="submission" date="2020-03" db="EMBL/GenBank/DDBJ databases">
        <title>WGS of the type strain of Planosporangium spp.</title>
        <authorList>
            <person name="Thawai C."/>
        </authorList>
    </citation>
    <scope>NUCLEOTIDE SEQUENCE [LARGE SCALE GENOMIC DNA]</scope>
    <source>
        <strain evidence="8 9">TBRC 5610</strain>
    </source>
</reference>
<comment type="subunit">
    <text evidence="4">Homodimer.</text>
</comment>
<accession>A0ABX0XY24</accession>
<keyword evidence="9" id="KW-1185">Reference proteome</keyword>
<evidence type="ECO:0000313" key="8">
    <source>
        <dbReference type="EMBL" id="NJC70164.1"/>
    </source>
</evidence>
<dbReference type="Proteomes" id="UP000722989">
    <property type="component" value="Unassembled WGS sequence"/>
</dbReference>
<evidence type="ECO:0000256" key="1">
    <source>
        <dbReference type="ARBA" id="ARBA00009375"/>
    </source>
</evidence>
<feature type="compositionally biased region" description="Low complexity" evidence="6">
    <location>
        <begin position="281"/>
        <end position="294"/>
    </location>
</feature>
<dbReference type="SUPFAM" id="SSF55120">
    <property type="entry name" value="Pseudouridine synthase"/>
    <property type="match status" value="1"/>
</dbReference>
<feature type="active site" description="Nucleophile" evidence="4">
    <location>
        <position position="57"/>
    </location>
</feature>
<dbReference type="PANTHER" id="PTHR11142:SF0">
    <property type="entry name" value="TRNA PSEUDOURIDINE SYNTHASE-LIKE 1"/>
    <property type="match status" value="1"/>
</dbReference>
<dbReference type="InterPro" id="IPR020095">
    <property type="entry name" value="PsdUridine_synth_TruA_C"/>
</dbReference>
<comment type="caution">
    <text evidence="4">Lacks conserved residue(s) required for the propagation of feature annotation.</text>
</comment>
<evidence type="ECO:0000256" key="5">
    <source>
        <dbReference type="RuleBase" id="RU003792"/>
    </source>
</evidence>
<evidence type="ECO:0000256" key="3">
    <source>
        <dbReference type="ARBA" id="ARBA00023235"/>
    </source>
</evidence>
<dbReference type="CDD" id="cd02570">
    <property type="entry name" value="PseudoU_synth_EcTruA"/>
    <property type="match status" value="1"/>
</dbReference>
<evidence type="ECO:0000256" key="4">
    <source>
        <dbReference type="HAMAP-Rule" id="MF_00171"/>
    </source>
</evidence>
<dbReference type="Gene3D" id="3.30.70.660">
    <property type="entry name" value="Pseudouridine synthase I, catalytic domain, C-terminal subdomain"/>
    <property type="match status" value="1"/>
</dbReference>
<evidence type="ECO:0000313" key="9">
    <source>
        <dbReference type="Proteomes" id="UP000722989"/>
    </source>
</evidence>
<keyword evidence="3 4" id="KW-0413">Isomerase</keyword>
<dbReference type="GO" id="GO:0160147">
    <property type="term" value="F:tRNA pseudouridine(38-40) synthase activity"/>
    <property type="evidence" value="ECO:0007669"/>
    <property type="project" value="UniProtKB-EC"/>
</dbReference>
<keyword evidence="2 4" id="KW-0819">tRNA processing</keyword>
<feature type="region of interest" description="Disordered" evidence="6">
    <location>
        <begin position="263"/>
        <end position="313"/>
    </location>
</feature>
<comment type="caution">
    <text evidence="8">The sequence shown here is derived from an EMBL/GenBank/DDBJ whole genome shotgun (WGS) entry which is preliminary data.</text>
</comment>
<dbReference type="PANTHER" id="PTHR11142">
    <property type="entry name" value="PSEUDOURIDYLATE SYNTHASE"/>
    <property type="match status" value="1"/>
</dbReference>
<feature type="domain" description="Pseudouridine synthase I TruA alpha/beta" evidence="7">
    <location>
        <begin position="152"/>
        <end position="254"/>
    </location>
</feature>
<comment type="catalytic activity">
    <reaction evidence="4 5">
        <text>uridine(38/39/40) in tRNA = pseudouridine(38/39/40) in tRNA</text>
        <dbReference type="Rhea" id="RHEA:22376"/>
        <dbReference type="Rhea" id="RHEA-COMP:10085"/>
        <dbReference type="Rhea" id="RHEA-COMP:10087"/>
        <dbReference type="ChEBI" id="CHEBI:65314"/>
        <dbReference type="ChEBI" id="CHEBI:65315"/>
        <dbReference type="EC" id="5.4.99.12"/>
    </reaction>
</comment>
<sequence>MTDDTSLRLRLDVAYDGTDFSGWAVQPGRRTVAGVLTEALDRLFGGVTGLTVAGRTDAGVHATGQVCHVDVAAGRWADLSATVPRRLAGLLPPDVRVRAVRPVPATFDARFSALSRRYVYRVTDAPYGADPLRRHDTLAWPRPLDLDALNAAAAGLRGEHDFAAFCRRKENATTVRAVSLLEWRREPDGVLAATVEADAFCQSMVRSLVGGMLAVGEGRRPPSWPAGLLSRRERASEVTVAPAHGLTLVAVAYPQDPADYAERAQVTRRRRDAPPVPAEPTAPAEPTVPADPTTLFDPPAPAGTQEPVGTAGG</sequence>
<comment type="similarity">
    <text evidence="1 4 5">Belongs to the tRNA pseudouridine synthase TruA family.</text>
</comment>
<dbReference type="Pfam" id="PF01416">
    <property type="entry name" value="PseudoU_synth_1"/>
    <property type="match status" value="2"/>
</dbReference>
<dbReference type="Gene3D" id="3.30.70.580">
    <property type="entry name" value="Pseudouridine synthase I, catalytic domain, N-terminal subdomain"/>
    <property type="match status" value="1"/>
</dbReference>
<feature type="domain" description="Pseudouridine synthase I TruA alpha/beta" evidence="7">
    <location>
        <begin position="14"/>
        <end position="111"/>
    </location>
</feature>
<evidence type="ECO:0000256" key="2">
    <source>
        <dbReference type="ARBA" id="ARBA00022694"/>
    </source>
</evidence>
<evidence type="ECO:0000256" key="6">
    <source>
        <dbReference type="SAM" id="MobiDB-lite"/>
    </source>
</evidence>
<dbReference type="HAMAP" id="MF_00171">
    <property type="entry name" value="TruA"/>
    <property type="match status" value="1"/>
</dbReference>
<evidence type="ECO:0000259" key="7">
    <source>
        <dbReference type="Pfam" id="PF01416"/>
    </source>
</evidence>
<dbReference type="NCBIfam" id="TIGR00071">
    <property type="entry name" value="hisT_truA"/>
    <property type="match status" value="1"/>
</dbReference>
<proteinExistence type="inferred from homology"/>
<dbReference type="InterPro" id="IPR020097">
    <property type="entry name" value="PsdUridine_synth_TruA_a/b_dom"/>
</dbReference>
<gene>
    <name evidence="4 8" type="primary">truA</name>
    <name evidence="8" type="ORF">HC031_10650</name>
</gene>
<feature type="binding site" evidence="4">
    <location>
        <position position="118"/>
    </location>
    <ligand>
        <name>substrate</name>
    </ligand>
</feature>
<name>A0ABX0XY24_9ACTN</name>
<dbReference type="InterPro" id="IPR020103">
    <property type="entry name" value="PsdUridine_synth_cat_dom_sf"/>
</dbReference>
<organism evidence="8 9">
    <name type="scientific">Planosporangium thailandense</name>
    <dbReference type="NCBI Taxonomy" id="765197"/>
    <lineage>
        <taxon>Bacteria</taxon>
        <taxon>Bacillati</taxon>
        <taxon>Actinomycetota</taxon>
        <taxon>Actinomycetes</taxon>
        <taxon>Micromonosporales</taxon>
        <taxon>Micromonosporaceae</taxon>
        <taxon>Planosporangium</taxon>
    </lineage>
</organism>
<dbReference type="EC" id="5.4.99.12" evidence="4"/>
<protein>
    <recommendedName>
        <fullName evidence="4">tRNA pseudouridine synthase A</fullName>
        <ecNumber evidence="4">5.4.99.12</ecNumber>
    </recommendedName>
    <alternativeName>
        <fullName evidence="4">tRNA pseudouridine(38-40) synthase</fullName>
    </alternativeName>
    <alternativeName>
        <fullName evidence="4">tRNA pseudouridylate synthase I</fullName>
    </alternativeName>
    <alternativeName>
        <fullName evidence="4">tRNA-uridine isomerase I</fullName>
    </alternativeName>
</protein>